<name>A0A8H3XQJ7_9EURO</name>
<evidence type="ECO:0000313" key="2">
    <source>
        <dbReference type="Proteomes" id="UP000465221"/>
    </source>
</evidence>
<dbReference type="EMBL" id="BLKC01000140">
    <property type="protein sequence ID" value="GFF56720.1"/>
    <property type="molecule type" value="Genomic_DNA"/>
</dbReference>
<proteinExistence type="predicted"/>
<protein>
    <submittedName>
        <fullName evidence="1">Uncharacterized protein</fullName>
    </submittedName>
</protein>
<sequence>MSFFRITRSGVATFCKVSAAASAAGAGGWQLWTMHCYFEPFGPENDPLFKSRYFKQHNPGNHPSLNDSCVRKVPLSQIPPVLVDDALNGGSKLLERFCAGVWGGYGYAIQRNILARLGRDDSNKDLMLWDKKQLLNSTYEEGRTPTRASGSIEIGAGNTPRSIVLWGAHSPSENPGVPRDMENLAEITTDIDMDQGVAEFRLKNIFYNGVERTSKDLFPPPIVWLHFQYCKLLVEAGVSHCKA</sequence>
<gene>
    <name evidence="1" type="ORF">IFM46972_10589</name>
</gene>
<evidence type="ECO:0000313" key="1">
    <source>
        <dbReference type="EMBL" id="GFF56720.1"/>
    </source>
</evidence>
<organism evidence="1 2">
    <name type="scientific">Aspergillus udagawae</name>
    <dbReference type="NCBI Taxonomy" id="91492"/>
    <lineage>
        <taxon>Eukaryota</taxon>
        <taxon>Fungi</taxon>
        <taxon>Dikarya</taxon>
        <taxon>Ascomycota</taxon>
        <taxon>Pezizomycotina</taxon>
        <taxon>Eurotiomycetes</taxon>
        <taxon>Eurotiomycetidae</taxon>
        <taxon>Eurotiales</taxon>
        <taxon>Aspergillaceae</taxon>
        <taxon>Aspergillus</taxon>
        <taxon>Aspergillus subgen. Fumigati</taxon>
    </lineage>
</organism>
<comment type="caution">
    <text evidence="1">The sequence shown here is derived from an EMBL/GenBank/DDBJ whole genome shotgun (WGS) entry which is preliminary data.</text>
</comment>
<dbReference type="Proteomes" id="UP000465221">
    <property type="component" value="Unassembled WGS sequence"/>
</dbReference>
<accession>A0A8H3XQJ7</accession>
<reference evidence="1 2" key="1">
    <citation type="submission" date="2020-01" db="EMBL/GenBank/DDBJ databases">
        <title>Draft genome sequence of Aspergillus udagawae IFM 46972.</title>
        <authorList>
            <person name="Takahashi H."/>
            <person name="Yaguchi T."/>
        </authorList>
    </citation>
    <scope>NUCLEOTIDE SEQUENCE [LARGE SCALE GENOMIC DNA]</scope>
    <source>
        <strain evidence="1 2">IFM 46972</strain>
    </source>
</reference>
<dbReference type="AlphaFoldDB" id="A0A8H3XQJ7"/>